<dbReference type="GO" id="GO:0005739">
    <property type="term" value="C:mitochondrion"/>
    <property type="evidence" value="ECO:0007669"/>
    <property type="project" value="TreeGrafter"/>
</dbReference>
<keyword evidence="12" id="KW-1185">Reference proteome</keyword>
<dbReference type="PROSITE" id="PS00378">
    <property type="entry name" value="HEXOKINASE_1"/>
    <property type="match status" value="1"/>
</dbReference>
<evidence type="ECO:0000256" key="7">
    <source>
        <dbReference type="ARBA" id="ARBA00023152"/>
    </source>
</evidence>
<reference evidence="11" key="1">
    <citation type="submission" date="2022-11" db="EMBL/GenBank/DDBJ databases">
        <authorList>
            <person name="Petersen C."/>
        </authorList>
    </citation>
    <scope>NUCLEOTIDE SEQUENCE</scope>
    <source>
        <strain evidence="11">IBT 16849</strain>
    </source>
</reference>
<dbReference type="Pfam" id="PF03727">
    <property type="entry name" value="Hexokinase_2"/>
    <property type="match status" value="1"/>
</dbReference>
<dbReference type="AlphaFoldDB" id="A0A9W9M9M5"/>
<dbReference type="PANTHER" id="PTHR19443">
    <property type="entry name" value="HEXOKINASE"/>
    <property type="match status" value="1"/>
</dbReference>
<evidence type="ECO:0000313" key="12">
    <source>
        <dbReference type="Proteomes" id="UP001150879"/>
    </source>
</evidence>
<keyword evidence="6 8" id="KW-0067">ATP-binding</keyword>
<dbReference type="InterPro" id="IPR043129">
    <property type="entry name" value="ATPase_NBD"/>
</dbReference>
<dbReference type="SUPFAM" id="SSF53067">
    <property type="entry name" value="Actin-like ATPase domain"/>
    <property type="match status" value="2"/>
</dbReference>
<reference evidence="11" key="2">
    <citation type="journal article" date="2023" name="IMA Fungus">
        <title>Comparative genomic study of the Penicillium genus elucidates a diverse pangenome and 15 lateral gene transfer events.</title>
        <authorList>
            <person name="Petersen C."/>
            <person name="Sorensen T."/>
            <person name="Nielsen M.R."/>
            <person name="Sondergaard T.E."/>
            <person name="Sorensen J.L."/>
            <person name="Fitzpatrick D.A."/>
            <person name="Frisvad J.C."/>
            <person name="Nielsen K.L."/>
        </authorList>
    </citation>
    <scope>NUCLEOTIDE SEQUENCE</scope>
    <source>
        <strain evidence="11">IBT 16849</strain>
    </source>
</reference>
<dbReference type="OrthoDB" id="419537at2759"/>
<comment type="caution">
    <text evidence="11">The sequence shown here is derived from an EMBL/GenBank/DDBJ whole genome shotgun (WGS) entry which is preliminary data.</text>
</comment>
<dbReference type="GO" id="GO:0005536">
    <property type="term" value="F:D-glucose binding"/>
    <property type="evidence" value="ECO:0007669"/>
    <property type="project" value="InterPro"/>
</dbReference>
<dbReference type="GO" id="GO:0004340">
    <property type="term" value="F:glucokinase activity"/>
    <property type="evidence" value="ECO:0007669"/>
    <property type="project" value="TreeGrafter"/>
</dbReference>
<gene>
    <name evidence="11" type="ORF">N7472_006876</name>
</gene>
<organism evidence="11 12">
    <name type="scientific">Penicillium cf. griseofulvum</name>
    <dbReference type="NCBI Taxonomy" id="2972120"/>
    <lineage>
        <taxon>Eukaryota</taxon>
        <taxon>Fungi</taxon>
        <taxon>Dikarya</taxon>
        <taxon>Ascomycota</taxon>
        <taxon>Pezizomycotina</taxon>
        <taxon>Eurotiomycetes</taxon>
        <taxon>Eurotiomycetidae</taxon>
        <taxon>Eurotiales</taxon>
        <taxon>Aspergillaceae</taxon>
        <taxon>Penicillium</taxon>
    </lineage>
</organism>
<evidence type="ECO:0000256" key="4">
    <source>
        <dbReference type="ARBA" id="ARBA00022741"/>
    </source>
</evidence>
<dbReference type="GO" id="GO:0006096">
    <property type="term" value="P:glycolytic process"/>
    <property type="evidence" value="ECO:0007669"/>
    <property type="project" value="UniProtKB-KW"/>
</dbReference>
<dbReference type="InterPro" id="IPR001312">
    <property type="entry name" value="Hexokinase"/>
</dbReference>
<comment type="similarity">
    <text evidence="2 8">Belongs to the hexokinase family.</text>
</comment>
<name>A0A9W9M9M5_9EURO</name>
<evidence type="ECO:0000259" key="9">
    <source>
        <dbReference type="Pfam" id="PF00349"/>
    </source>
</evidence>
<dbReference type="InterPro" id="IPR019807">
    <property type="entry name" value="Hexokinase_BS"/>
</dbReference>
<evidence type="ECO:0000313" key="11">
    <source>
        <dbReference type="EMBL" id="KAJ5194410.1"/>
    </source>
</evidence>
<keyword evidence="3 8" id="KW-0808">Transferase</keyword>
<feature type="domain" description="Hexokinase N-terminal" evidence="9">
    <location>
        <begin position="10"/>
        <end position="216"/>
    </location>
</feature>
<keyword evidence="5 8" id="KW-0418">Kinase</keyword>
<keyword evidence="7 8" id="KW-0324">Glycolysis</keyword>
<dbReference type="GO" id="GO:0008865">
    <property type="term" value="F:fructokinase activity"/>
    <property type="evidence" value="ECO:0007669"/>
    <property type="project" value="TreeGrafter"/>
</dbReference>
<dbReference type="Pfam" id="PF00349">
    <property type="entry name" value="Hexokinase_1"/>
    <property type="match status" value="1"/>
</dbReference>
<accession>A0A9W9M9M5</accession>
<dbReference type="PRINTS" id="PR00475">
    <property type="entry name" value="HEXOKINASE"/>
</dbReference>
<dbReference type="GO" id="GO:0005829">
    <property type="term" value="C:cytosol"/>
    <property type="evidence" value="ECO:0007669"/>
    <property type="project" value="TreeGrafter"/>
</dbReference>
<dbReference type="GO" id="GO:0006006">
    <property type="term" value="P:glucose metabolic process"/>
    <property type="evidence" value="ECO:0007669"/>
    <property type="project" value="TreeGrafter"/>
</dbReference>
<dbReference type="GO" id="GO:0005524">
    <property type="term" value="F:ATP binding"/>
    <property type="evidence" value="ECO:0007669"/>
    <property type="project" value="UniProtKB-UniRule"/>
</dbReference>
<keyword evidence="4 8" id="KW-0547">Nucleotide-binding</keyword>
<evidence type="ECO:0000256" key="2">
    <source>
        <dbReference type="ARBA" id="ARBA00009225"/>
    </source>
</evidence>
<dbReference type="FunFam" id="3.30.420.40:FF:000034">
    <property type="entry name" value="Phosphotransferase"/>
    <property type="match status" value="1"/>
</dbReference>
<dbReference type="InterPro" id="IPR022673">
    <property type="entry name" value="Hexokinase_C"/>
</dbReference>
<evidence type="ECO:0000256" key="8">
    <source>
        <dbReference type="RuleBase" id="RU362007"/>
    </source>
</evidence>
<evidence type="ECO:0000256" key="1">
    <source>
        <dbReference type="ARBA" id="ARBA00004888"/>
    </source>
</evidence>
<dbReference type="InterPro" id="IPR022672">
    <property type="entry name" value="Hexokinase_N"/>
</dbReference>
<sequence length="495" mass="54130">MSSSLLDQATRIARDFDYPAEQVQRGVAEYIRQSEEGLTKEGTTLSQIPTFVTAVPNGTEKGLYLAVDLGGTNFRVCSVLLHGDTTFSLTQSKILIPRELMASGTSKDLFLFLARQIEAFLRIHHNEHFEAHQLRRQHGNNKEDMFDLGFTFSFPVRQCGINRGTLIRWTKGFNIPDAVGHDVCALLQSAIDDLDLPVRVAALVNDTVGTLMARSYTSPGETGTFIGAIFGTGTNGAYVEKTKNITKLQDMKDAHFDDSTSEMIINAEWGSFDNHMSVLPTTVFDDELDADSNNPGVQMFEKRVSGMFLGEILRRALLSLHHNTGLGLFKPNKDSKVVTPEGSMLFRQWGLDTSLLSTVEADNSDDLVDVKAGLKDHLEIENPSLEECKAVKIIVHAIGKRAARLSAVPLAAILVHTNKLATNDIVDIGVDGSLVEFYPNFEGHLREALREVPEVGIAGDKKVRIGISKDGSGVGAALIALVANKVNGLEIPKEK</sequence>
<dbReference type="PANTHER" id="PTHR19443:SF30">
    <property type="entry name" value="GLUCOKINASE-1-RELATED"/>
    <property type="match status" value="1"/>
</dbReference>
<dbReference type="Proteomes" id="UP001150879">
    <property type="component" value="Unassembled WGS sequence"/>
</dbReference>
<protein>
    <recommendedName>
        <fullName evidence="8">Phosphotransferase</fullName>
        <ecNumber evidence="8">2.7.1.-</ecNumber>
    </recommendedName>
</protein>
<evidence type="ECO:0000259" key="10">
    <source>
        <dbReference type="Pfam" id="PF03727"/>
    </source>
</evidence>
<dbReference type="GO" id="GO:0001678">
    <property type="term" value="P:intracellular glucose homeostasis"/>
    <property type="evidence" value="ECO:0007669"/>
    <property type="project" value="InterPro"/>
</dbReference>
<dbReference type="FunFam" id="3.40.367.20:FF:000006">
    <property type="entry name" value="Phosphotransferase"/>
    <property type="match status" value="1"/>
</dbReference>
<dbReference type="PROSITE" id="PS51748">
    <property type="entry name" value="HEXOKINASE_2"/>
    <property type="match status" value="1"/>
</dbReference>
<dbReference type="EMBL" id="JAPQKP010000004">
    <property type="protein sequence ID" value="KAJ5194410.1"/>
    <property type="molecule type" value="Genomic_DNA"/>
</dbReference>
<dbReference type="EC" id="2.7.1.-" evidence="8"/>
<proteinExistence type="inferred from homology"/>
<feature type="domain" description="Hexokinase C-terminal" evidence="10">
    <location>
        <begin position="226"/>
        <end position="482"/>
    </location>
</feature>
<evidence type="ECO:0000256" key="3">
    <source>
        <dbReference type="ARBA" id="ARBA00022679"/>
    </source>
</evidence>
<evidence type="ECO:0000256" key="5">
    <source>
        <dbReference type="ARBA" id="ARBA00022777"/>
    </source>
</evidence>
<dbReference type="Gene3D" id="3.30.420.40">
    <property type="match status" value="1"/>
</dbReference>
<evidence type="ECO:0000256" key="6">
    <source>
        <dbReference type="ARBA" id="ARBA00022840"/>
    </source>
</evidence>
<dbReference type="Gene3D" id="3.40.367.20">
    <property type="match status" value="1"/>
</dbReference>
<comment type="pathway">
    <text evidence="1">Carbohydrate degradation; glycolysis; D-glyceraldehyde 3-phosphate and glycerone phosphate from D-glucose: step 1/4.</text>
</comment>